<evidence type="ECO:0000256" key="1">
    <source>
        <dbReference type="ARBA" id="ARBA00023015"/>
    </source>
</evidence>
<dbReference type="RefSeq" id="WP_065528499.1">
    <property type="nucleotide sequence ID" value="NZ_CP016537.2"/>
</dbReference>
<keyword evidence="1" id="KW-0805">Transcription regulation</keyword>
<evidence type="ECO:0000313" key="6">
    <source>
        <dbReference type="Proteomes" id="UP000092687"/>
    </source>
</evidence>
<reference evidence="6" key="2">
    <citation type="submission" date="2016-10" db="EMBL/GenBank/DDBJ databases">
        <authorList>
            <person name="See-Too W.S."/>
        </authorList>
    </citation>
    <scope>NUCLEOTIDE SEQUENCE [LARGE SCALE GENOMIC DNA]</scope>
    <source>
        <strain evidence="6">DSM 24743</strain>
    </source>
</reference>
<dbReference type="PRINTS" id="PR00035">
    <property type="entry name" value="HTHGNTR"/>
</dbReference>
<evidence type="ECO:0000256" key="3">
    <source>
        <dbReference type="ARBA" id="ARBA00023163"/>
    </source>
</evidence>
<dbReference type="SUPFAM" id="SSF46785">
    <property type="entry name" value="Winged helix' DNA-binding domain"/>
    <property type="match status" value="1"/>
</dbReference>
<evidence type="ECO:0000256" key="2">
    <source>
        <dbReference type="ARBA" id="ARBA00023125"/>
    </source>
</evidence>
<dbReference type="Pfam" id="PF00392">
    <property type="entry name" value="GntR"/>
    <property type="match status" value="1"/>
</dbReference>
<dbReference type="STRING" id="1215089.BBI08_16125"/>
<dbReference type="SMART" id="SM00345">
    <property type="entry name" value="HTH_GNTR"/>
    <property type="match status" value="1"/>
</dbReference>
<gene>
    <name evidence="5" type="ORF">BBI08_16125</name>
</gene>
<dbReference type="InterPro" id="IPR008920">
    <property type="entry name" value="TF_FadR/GntR_C"/>
</dbReference>
<evidence type="ECO:0000259" key="4">
    <source>
        <dbReference type="PROSITE" id="PS50949"/>
    </source>
</evidence>
<dbReference type="OrthoDB" id="369138at2"/>
<dbReference type="SUPFAM" id="SSF48008">
    <property type="entry name" value="GntR ligand-binding domain-like"/>
    <property type="match status" value="1"/>
</dbReference>
<dbReference type="AlphaFoldDB" id="A0A1C7DUZ8"/>
<dbReference type="PANTHER" id="PTHR43537">
    <property type="entry name" value="TRANSCRIPTIONAL REGULATOR, GNTR FAMILY"/>
    <property type="match status" value="1"/>
</dbReference>
<proteinExistence type="predicted"/>
<dbReference type="GO" id="GO:0003677">
    <property type="term" value="F:DNA binding"/>
    <property type="evidence" value="ECO:0007669"/>
    <property type="project" value="UniProtKB-KW"/>
</dbReference>
<dbReference type="Gene3D" id="1.10.10.10">
    <property type="entry name" value="Winged helix-like DNA-binding domain superfamily/Winged helix DNA-binding domain"/>
    <property type="match status" value="1"/>
</dbReference>
<dbReference type="EMBL" id="CP016537">
    <property type="protein sequence ID" value="ANU15285.1"/>
    <property type="molecule type" value="Genomic_DNA"/>
</dbReference>
<dbReference type="InterPro" id="IPR036390">
    <property type="entry name" value="WH_DNA-bd_sf"/>
</dbReference>
<accession>A0A1C7DUZ8</accession>
<dbReference type="GO" id="GO:0003700">
    <property type="term" value="F:DNA-binding transcription factor activity"/>
    <property type="evidence" value="ECO:0007669"/>
    <property type="project" value="InterPro"/>
</dbReference>
<dbReference type="Gene3D" id="1.20.120.530">
    <property type="entry name" value="GntR ligand-binding domain-like"/>
    <property type="match status" value="1"/>
</dbReference>
<protein>
    <submittedName>
        <fullName evidence="5">Transcriptional regulator</fullName>
    </submittedName>
</protein>
<feature type="domain" description="HTH gntR-type" evidence="4">
    <location>
        <begin position="5"/>
        <end position="73"/>
    </location>
</feature>
<sequence>MNPKKKTYELIVEQINLLCLEKNLQPGDRLPSERDLASLLGVSRNSIREALKNLESKEFIEIRQGGGSFRAASKRDLLGNELRTHIDKAKAILIDEMLELRRAFEVEAAFLAAQRATPENLEAIKNVLIQMADAKNDPEKGVQADLDFHLQVAYATKNQLLIDLMATLAMRMEENIRETRKHRFTDFNRHQDTLYEHEEIYDAIASQNSDLAKKLMSQHISRIRSELHSSS</sequence>
<dbReference type="KEGG" id="phc:BBI08_16125"/>
<dbReference type="Proteomes" id="UP000092687">
    <property type="component" value="Chromosome"/>
</dbReference>
<dbReference type="CDD" id="cd07377">
    <property type="entry name" value="WHTH_GntR"/>
    <property type="match status" value="1"/>
</dbReference>
<reference evidence="6" key="1">
    <citation type="submission" date="2016-07" db="EMBL/GenBank/DDBJ databases">
        <authorList>
            <person name="See-Too W.S."/>
        </authorList>
    </citation>
    <scope>NUCLEOTIDE SEQUENCE [LARGE SCALE GENOMIC DNA]</scope>
    <source>
        <strain evidence="6">DSM 24743</strain>
    </source>
</reference>
<keyword evidence="2" id="KW-0238">DNA-binding</keyword>
<dbReference type="Pfam" id="PF07729">
    <property type="entry name" value="FCD"/>
    <property type="match status" value="1"/>
</dbReference>
<dbReference type="PROSITE" id="PS50949">
    <property type="entry name" value="HTH_GNTR"/>
    <property type="match status" value="1"/>
</dbReference>
<name>A0A1C7DUZ8_9BACL</name>
<dbReference type="InterPro" id="IPR000524">
    <property type="entry name" value="Tscrpt_reg_HTH_GntR"/>
</dbReference>
<keyword evidence="3" id="KW-0804">Transcription</keyword>
<dbReference type="SMART" id="SM00895">
    <property type="entry name" value="FCD"/>
    <property type="match status" value="1"/>
</dbReference>
<dbReference type="InterPro" id="IPR011711">
    <property type="entry name" value="GntR_C"/>
</dbReference>
<dbReference type="PANTHER" id="PTHR43537:SF5">
    <property type="entry name" value="UXU OPERON TRANSCRIPTIONAL REGULATOR"/>
    <property type="match status" value="1"/>
</dbReference>
<organism evidence="5 6">
    <name type="scientific">Planococcus halocryophilus</name>
    <dbReference type="NCBI Taxonomy" id="1215089"/>
    <lineage>
        <taxon>Bacteria</taxon>
        <taxon>Bacillati</taxon>
        <taxon>Bacillota</taxon>
        <taxon>Bacilli</taxon>
        <taxon>Bacillales</taxon>
        <taxon>Caryophanaceae</taxon>
        <taxon>Planococcus</taxon>
    </lineage>
</organism>
<dbReference type="InterPro" id="IPR036388">
    <property type="entry name" value="WH-like_DNA-bd_sf"/>
</dbReference>
<keyword evidence="6" id="KW-1185">Reference proteome</keyword>
<evidence type="ECO:0000313" key="5">
    <source>
        <dbReference type="EMBL" id="ANU15285.1"/>
    </source>
</evidence>